<feature type="region of interest" description="Disordered" evidence="5">
    <location>
        <begin position="104"/>
        <end position="129"/>
    </location>
</feature>
<keyword evidence="2 4" id="KW-0694">RNA-binding</keyword>
<keyword evidence="3" id="KW-0238">DNA-binding</keyword>
<accession>A0ABT3GPY3</accession>
<evidence type="ECO:0000256" key="2">
    <source>
        <dbReference type="ARBA" id="ARBA00022884"/>
    </source>
</evidence>
<organism evidence="7 8">
    <name type="scientific">Luteolibacter arcticus</name>
    <dbReference type="NCBI Taxonomy" id="1581411"/>
    <lineage>
        <taxon>Bacteria</taxon>
        <taxon>Pseudomonadati</taxon>
        <taxon>Verrucomicrobiota</taxon>
        <taxon>Verrucomicrobiia</taxon>
        <taxon>Verrucomicrobiales</taxon>
        <taxon>Verrucomicrobiaceae</taxon>
        <taxon>Luteolibacter</taxon>
    </lineage>
</organism>
<evidence type="ECO:0000259" key="6">
    <source>
        <dbReference type="SMART" id="SM00363"/>
    </source>
</evidence>
<gene>
    <name evidence="7" type="ORF">OKA05_23685</name>
</gene>
<protein>
    <submittedName>
        <fullName evidence="7">RNA-binding S4 domain-containing protein</fullName>
    </submittedName>
</protein>
<proteinExistence type="inferred from homology"/>
<dbReference type="Gene3D" id="3.10.290.10">
    <property type="entry name" value="RNA-binding S4 domain"/>
    <property type="match status" value="1"/>
</dbReference>
<dbReference type="InterPro" id="IPR025708">
    <property type="entry name" value="HSP15"/>
</dbReference>
<dbReference type="PROSITE" id="PS50889">
    <property type="entry name" value="S4"/>
    <property type="match status" value="1"/>
</dbReference>
<dbReference type="SUPFAM" id="SSF55174">
    <property type="entry name" value="Alpha-L RNA-binding motif"/>
    <property type="match status" value="1"/>
</dbReference>
<evidence type="ECO:0000256" key="3">
    <source>
        <dbReference type="ARBA" id="ARBA00023125"/>
    </source>
</evidence>
<reference evidence="7 8" key="1">
    <citation type="submission" date="2022-10" db="EMBL/GenBank/DDBJ databases">
        <title>Luteolibacter arcticus strain CCTCC AB 2014275, whole genome shotgun sequencing project.</title>
        <authorList>
            <person name="Zhao G."/>
            <person name="Shen L."/>
        </authorList>
    </citation>
    <scope>NUCLEOTIDE SEQUENCE [LARGE SCALE GENOMIC DNA]</scope>
    <source>
        <strain evidence="7 8">CCTCC AB 2014275</strain>
    </source>
</reference>
<dbReference type="CDD" id="cd00165">
    <property type="entry name" value="S4"/>
    <property type="match status" value="1"/>
</dbReference>
<dbReference type="SMART" id="SM00363">
    <property type="entry name" value="S4"/>
    <property type="match status" value="1"/>
</dbReference>
<dbReference type="PIRSF" id="PIRSF016821">
    <property type="entry name" value="HSP15"/>
    <property type="match status" value="1"/>
</dbReference>
<evidence type="ECO:0000256" key="1">
    <source>
        <dbReference type="ARBA" id="ARBA00008396"/>
    </source>
</evidence>
<comment type="caution">
    <text evidence="7">The sequence shown here is derived from an EMBL/GenBank/DDBJ whole genome shotgun (WGS) entry which is preliminary data.</text>
</comment>
<dbReference type="InterPro" id="IPR036986">
    <property type="entry name" value="S4_RNA-bd_sf"/>
</dbReference>
<dbReference type="InterPro" id="IPR002942">
    <property type="entry name" value="S4_RNA-bd"/>
</dbReference>
<evidence type="ECO:0000256" key="5">
    <source>
        <dbReference type="SAM" id="MobiDB-lite"/>
    </source>
</evidence>
<name>A0ABT3GPY3_9BACT</name>
<dbReference type="RefSeq" id="WP_264489688.1">
    <property type="nucleotide sequence ID" value="NZ_JAPDDT010000015.1"/>
</dbReference>
<dbReference type="Pfam" id="PF01479">
    <property type="entry name" value="S4"/>
    <property type="match status" value="1"/>
</dbReference>
<dbReference type="EMBL" id="JAPDDT010000015">
    <property type="protein sequence ID" value="MCW1925581.1"/>
    <property type="molecule type" value="Genomic_DNA"/>
</dbReference>
<feature type="domain" description="RNA-binding S4" evidence="6">
    <location>
        <begin position="5"/>
        <end position="71"/>
    </location>
</feature>
<sequence length="129" mass="14824">MSEAVRVDKWLWAVRLFKTRNQAAKACEANRVKCGEKILKPASELKGGELLELPWPEGPGTRTVRVLGLIEKRVGAPEARLACEEITPPEVIEQRKIWSESRLHRLEGDQGRPTKKDRREIEKHRGFFE</sequence>
<keyword evidence="8" id="KW-1185">Reference proteome</keyword>
<dbReference type="Proteomes" id="UP001320876">
    <property type="component" value="Unassembled WGS sequence"/>
</dbReference>
<comment type="similarity">
    <text evidence="1">Belongs to the HSP15 family.</text>
</comment>
<evidence type="ECO:0000313" key="8">
    <source>
        <dbReference type="Proteomes" id="UP001320876"/>
    </source>
</evidence>
<evidence type="ECO:0000256" key="4">
    <source>
        <dbReference type="PROSITE-ProRule" id="PRU00182"/>
    </source>
</evidence>
<evidence type="ECO:0000313" key="7">
    <source>
        <dbReference type="EMBL" id="MCW1925581.1"/>
    </source>
</evidence>